<feature type="region of interest" description="Disordered" evidence="1">
    <location>
        <begin position="92"/>
        <end position="111"/>
    </location>
</feature>
<accession>A0A9W4TAW2</accession>
<dbReference type="InterPro" id="IPR036864">
    <property type="entry name" value="Zn2-C6_fun-type_DNA-bd_sf"/>
</dbReference>
<dbReference type="OrthoDB" id="2408466at2759"/>
<feature type="region of interest" description="Disordered" evidence="1">
    <location>
        <begin position="272"/>
        <end position="342"/>
    </location>
</feature>
<keyword evidence="3" id="KW-1185">Reference proteome</keyword>
<sequence>SPCSNCLKTKIRCEFTGTAKKRGPRNGNVEVIKSSARRIENVLRKNPNLRDQIKHMLAHNNARPAARSTRLSPVIPHDEPIVIIEDNSGITTDASQSHGIPPSVRRTSFPSNSITSMQENFSPDERVSYPTYYPCQTNVRQEIIYSPQPQTPVLLKPVPVYPMRNHVANETSARSSEVNYLRPNPTYLGSNFVPVTPMDTLQTSTNRMKLPMPNLIACKKRSTPMPIVISTSGIEVLLPPAPDLANPFSPSPPANQVQHSIELPPLGLSDPYYNKSYPDMNTPPMSTTPLPSPSSFQTMASPNPSLYNMTFEKPQQDSCSPPTPANSLSPPLSPRDTSLYVE</sequence>
<feature type="compositionally biased region" description="Low complexity" evidence="1">
    <location>
        <begin position="282"/>
        <end position="295"/>
    </location>
</feature>
<evidence type="ECO:0000256" key="1">
    <source>
        <dbReference type="SAM" id="MobiDB-lite"/>
    </source>
</evidence>
<evidence type="ECO:0000313" key="2">
    <source>
        <dbReference type="EMBL" id="CAI2198756.1"/>
    </source>
</evidence>
<dbReference type="Gene3D" id="4.10.240.10">
    <property type="entry name" value="Zn(2)-C6 fungal-type DNA-binding domain"/>
    <property type="match status" value="1"/>
</dbReference>
<gene>
    <name evidence="2" type="ORF">FWILDA_LOCUS18731</name>
</gene>
<reference evidence="2" key="1">
    <citation type="submission" date="2022-08" db="EMBL/GenBank/DDBJ databases">
        <authorList>
            <person name="Kallberg Y."/>
            <person name="Tangrot J."/>
            <person name="Rosling A."/>
        </authorList>
    </citation>
    <scope>NUCLEOTIDE SEQUENCE</scope>
    <source>
        <strain evidence="2">Wild A</strain>
    </source>
</reference>
<dbReference type="Proteomes" id="UP001153678">
    <property type="component" value="Unassembled WGS sequence"/>
</dbReference>
<dbReference type="EMBL" id="CAMKVN010019495">
    <property type="protein sequence ID" value="CAI2198756.1"/>
    <property type="molecule type" value="Genomic_DNA"/>
</dbReference>
<organism evidence="2 3">
    <name type="scientific">Funneliformis geosporum</name>
    <dbReference type="NCBI Taxonomy" id="1117311"/>
    <lineage>
        <taxon>Eukaryota</taxon>
        <taxon>Fungi</taxon>
        <taxon>Fungi incertae sedis</taxon>
        <taxon>Mucoromycota</taxon>
        <taxon>Glomeromycotina</taxon>
        <taxon>Glomeromycetes</taxon>
        <taxon>Glomerales</taxon>
        <taxon>Glomeraceae</taxon>
        <taxon>Funneliformis</taxon>
    </lineage>
</organism>
<proteinExistence type="predicted"/>
<protein>
    <submittedName>
        <fullName evidence="2">16580_t:CDS:1</fullName>
    </submittedName>
</protein>
<dbReference type="GO" id="GO:0000981">
    <property type="term" value="F:DNA-binding transcription factor activity, RNA polymerase II-specific"/>
    <property type="evidence" value="ECO:0007669"/>
    <property type="project" value="InterPro"/>
</dbReference>
<feature type="compositionally biased region" description="Polar residues" evidence="1">
    <location>
        <begin position="316"/>
        <end position="330"/>
    </location>
</feature>
<feature type="non-terminal residue" evidence="2">
    <location>
        <position position="342"/>
    </location>
</feature>
<feature type="compositionally biased region" description="Polar residues" evidence="1">
    <location>
        <begin position="296"/>
        <end position="308"/>
    </location>
</feature>
<comment type="caution">
    <text evidence="2">The sequence shown here is derived from an EMBL/GenBank/DDBJ whole genome shotgun (WGS) entry which is preliminary data.</text>
</comment>
<evidence type="ECO:0000313" key="3">
    <source>
        <dbReference type="Proteomes" id="UP001153678"/>
    </source>
</evidence>
<name>A0A9W4TAW2_9GLOM</name>
<dbReference type="GO" id="GO:0008270">
    <property type="term" value="F:zinc ion binding"/>
    <property type="evidence" value="ECO:0007669"/>
    <property type="project" value="InterPro"/>
</dbReference>
<dbReference type="AlphaFoldDB" id="A0A9W4TAW2"/>
<feature type="non-terminal residue" evidence="2">
    <location>
        <position position="1"/>
    </location>
</feature>